<dbReference type="GO" id="GO:0046872">
    <property type="term" value="F:metal ion binding"/>
    <property type="evidence" value="ECO:0007669"/>
    <property type="project" value="InterPro"/>
</dbReference>
<dbReference type="InterPro" id="IPR006127">
    <property type="entry name" value="ZnuA-like"/>
</dbReference>
<comment type="similarity">
    <text evidence="1 4">Belongs to the bacterial solute-binding protein 9 family.</text>
</comment>
<evidence type="ECO:0000256" key="5">
    <source>
        <dbReference type="SAM" id="SignalP"/>
    </source>
</evidence>
<dbReference type="SUPFAM" id="SSF53807">
    <property type="entry name" value="Helical backbone' metal receptor"/>
    <property type="match status" value="1"/>
</dbReference>
<evidence type="ECO:0000313" key="7">
    <source>
        <dbReference type="Proteomes" id="UP000288246"/>
    </source>
</evidence>
<reference evidence="6 7" key="1">
    <citation type="submission" date="2018-11" db="EMBL/GenBank/DDBJ databases">
        <title>Draft genome sequence of Cellulomonas takizawaensis strain TKZ-21.</title>
        <authorList>
            <person name="Yamamura H."/>
            <person name="Hayashi T."/>
            <person name="Hamada M."/>
            <person name="Serisawa Y."/>
            <person name="Matsuyama K."/>
            <person name="Nakagawa Y."/>
            <person name="Otoguro M."/>
            <person name="Yanagida F."/>
            <person name="Hayakawa M."/>
        </authorList>
    </citation>
    <scope>NUCLEOTIDE SEQUENCE [LARGE SCALE GENOMIC DNA]</scope>
    <source>
        <strain evidence="6 7">TKZ-21</strain>
    </source>
</reference>
<evidence type="ECO:0000256" key="2">
    <source>
        <dbReference type="ARBA" id="ARBA00022448"/>
    </source>
</evidence>
<keyword evidence="7" id="KW-1185">Reference proteome</keyword>
<dbReference type="GO" id="GO:0007155">
    <property type="term" value="P:cell adhesion"/>
    <property type="evidence" value="ECO:0007669"/>
    <property type="project" value="InterPro"/>
</dbReference>
<dbReference type="GO" id="GO:0030001">
    <property type="term" value="P:metal ion transport"/>
    <property type="evidence" value="ECO:0007669"/>
    <property type="project" value="InterPro"/>
</dbReference>
<evidence type="ECO:0000256" key="4">
    <source>
        <dbReference type="RuleBase" id="RU003512"/>
    </source>
</evidence>
<keyword evidence="3 5" id="KW-0732">Signal</keyword>
<name>A0A401V4J1_9CELL</name>
<evidence type="ECO:0000256" key="1">
    <source>
        <dbReference type="ARBA" id="ARBA00011028"/>
    </source>
</evidence>
<dbReference type="Proteomes" id="UP000288246">
    <property type="component" value="Unassembled WGS sequence"/>
</dbReference>
<sequence length="309" mass="32662">MLFARPRRPLLLVPALALPALLAGCGSTAAADDDTVHVLASFYPLQMVAQQVGGDRVSVESLTPPGAEPHDVELSPAQVSHLDTADLVVYLSGFQAAVDDAVAQTAPAHVLDAADVTPLMSDEGHEHEHEEGDDHEHGGLDPHFWLDPSRMPAVADAVAEQLTELDPDGADEYAANAAALSERFTALDAAYRAGLAECSIRTFVTSHTAFGYLADRYDLHEVGISGIDPEAEPSPARLAEVSDVVEQEGVTTIFFETLVSPKVAETLAADLGVDTAVLDPIEGLVDEDADYFSVAEDNLEALRVALSCS</sequence>
<accession>A0A401V4J1</accession>
<dbReference type="OrthoDB" id="9810636at2"/>
<dbReference type="EMBL" id="BHYL01000353">
    <property type="protein sequence ID" value="GCD21828.1"/>
    <property type="molecule type" value="Genomic_DNA"/>
</dbReference>
<dbReference type="Pfam" id="PF01297">
    <property type="entry name" value="ZnuA"/>
    <property type="match status" value="1"/>
</dbReference>
<dbReference type="PROSITE" id="PS51257">
    <property type="entry name" value="PROKAR_LIPOPROTEIN"/>
    <property type="match status" value="1"/>
</dbReference>
<feature type="chain" id="PRO_5019293514" evidence="5">
    <location>
        <begin position="32"/>
        <end position="309"/>
    </location>
</feature>
<dbReference type="PANTHER" id="PTHR42953:SF3">
    <property type="entry name" value="HIGH-AFFINITY ZINC UPTAKE SYSTEM PROTEIN ZNUA"/>
    <property type="match status" value="1"/>
</dbReference>
<protein>
    <submittedName>
        <fullName evidence="6">Zinc ABC transporter substrate-binding protein</fullName>
    </submittedName>
</protein>
<proteinExistence type="inferred from homology"/>
<dbReference type="InterPro" id="IPR006128">
    <property type="entry name" value="Lipoprotein_PsaA-like"/>
</dbReference>
<organism evidence="6 7">
    <name type="scientific">Cellulomonas algicola</name>
    <dbReference type="NCBI Taxonomy" id="2071633"/>
    <lineage>
        <taxon>Bacteria</taxon>
        <taxon>Bacillati</taxon>
        <taxon>Actinomycetota</taxon>
        <taxon>Actinomycetes</taxon>
        <taxon>Micrococcales</taxon>
        <taxon>Cellulomonadaceae</taxon>
        <taxon>Cellulomonas</taxon>
    </lineage>
</organism>
<dbReference type="PANTHER" id="PTHR42953">
    <property type="entry name" value="HIGH-AFFINITY ZINC UPTAKE SYSTEM PROTEIN ZNUA-RELATED"/>
    <property type="match status" value="1"/>
</dbReference>
<comment type="caution">
    <text evidence="6">The sequence shown here is derived from an EMBL/GenBank/DDBJ whole genome shotgun (WGS) entry which is preliminary data.</text>
</comment>
<evidence type="ECO:0000313" key="6">
    <source>
        <dbReference type="EMBL" id="GCD21828.1"/>
    </source>
</evidence>
<dbReference type="RefSeq" id="WP_124344357.1">
    <property type="nucleotide sequence ID" value="NZ_BHYL01000353.1"/>
</dbReference>
<gene>
    <name evidence="6" type="ORF">CTKZ_33900</name>
</gene>
<dbReference type="AlphaFoldDB" id="A0A401V4J1"/>
<dbReference type="Gene3D" id="3.40.50.1980">
    <property type="entry name" value="Nitrogenase molybdenum iron protein domain"/>
    <property type="match status" value="2"/>
</dbReference>
<dbReference type="InterPro" id="IPR050492">
    <property type="entry name" value="Bact_metal-bind_prot9"/>
</dbReference>
<evidence type="ECO:0000256" key="3">
    <source>
        <dbReference type="ARBA" id="ARBA00022729"/>
    </source>
</evidence>
<feature type="signal peptide" evidence="5">
    <location>
        <begin position="1"/>
        <end position="31"/>
    </location>
</feature>
<dbReference type="PRINTS" id="PR00690">
    <property type="entry name" value="ADHESNFAMILY"/>
</dbReference>
<keyword evidence="2 4" id="KW-0813">Transport</keyword>